<proteinExistence type="predicted"/>
<keyword evidence="2" id="KW-1185">Reference proteome</keyword>
<name>A0A5C5ZXP6_9BACT</name>
<sequence length="47" mass="5372">MRWYQLLRVAMIAEQEFSLFVGLNSAILKASCAIGLLDRYIRGRQLG</sequence>
<reference evidence="1 2" key="1">
    <citation type="submission" date="2019-02" db="EMBL/GenBank/DDBJ databases">
        <title>Deep-cultivation of Planctomycetes and their phenomic and genomic characterization uncovers novel biology.</title>
        <authorList>
            <person name="Wiegand S."/>
            <person name="Jogler M."/>
            <person name="Boedeker C."/>
            <person name="Pinto D."/>
            <person name="Vollmers J."/>
            <person name="Rivas-Marin E."/>
            <person name="Kohn T."/>
            <person name="Peeters S.H."/>
            <person name="Heuer A."/>
            <person name="Rast P."/>
            <person name="Oberbeckmann S."/>
            <person name="Bunk B."/>
            <person name="Jeske O."/>
            <person name="Meyerdierks A."/>
            <person name="Storesund J.E."/>
            <person name="Kallscheuer N."/>
            <person name="Luecker S."/>
            <person name="Lage O.M."/>
            <person name="Pohl T."/>
            <person name="Merkel B.J."/>
            <person name="Hornburger P."/>
            <person name="Mueller R.-W."/>
            <person name="Bruemmer F."/>
            <person name="Labrenz M."/>
            <person name="Spormann A.M."/>
            <person name="Op Den Camp H."/>
            <person name="Overmann J."/>
            <person name="Amann R."/>
            <person name="Jetten M.S.M."/>
            <person name="Mascher T."/>
            <person name="Medema M.H."/>
            <person name="Devos D.P."/>
            <person name="Kaster A.-K."/>
            <person name="Ovreas L."/>
            <person name="Rohde M."/>
            <person name="Galperin M.Y."/>
            <person name="Jogler C."/>
        </authorList>
    </citation>
    <scope>NUCLEOTIDE SEQUENCE [LARGE SCALE GENOMIC DNA]</scope>
    <source>
        <strain evidence="1 2">Pla52n</strain>
    </source>
</reference>
<comment type="caution">
    <text evidence="1">The sequence shown here is derived from an EMBL/GenBank/DDBJ whole genome shotgun (WGS) entry which is preliminary data.</text>
</comment>
<accession>A0A5C5ZXP6</accession>
<evidence type="ECO:0000313" key="1">
    <source>
        <dbReference type="EMBL" id="TWT92039.1"/>
    </source>
</evidence>
<organism evidence="1 2">
    <name type="scientific">Stieleria varia</name>
    <dbReference type="NCBI Taxonomy" id="2528005"/>
    <lineage>
        <taxon>Bacteria</taxon>
        <taxon>Pseudomonadati</taxon>
        <taxon>Planctomycetota</taxon>
        <taxon>Planctomycetia</taxon>
        <taxon>Pirellulales</taxon>
        <taxon>Pirellulaceae</taxon>
        <taxon>Stieleria</taxon>
    </lineage>
</organism>
<protein>
    <submittedName>
        <fullName evidence="1">Uncharacterized protein</fullName>
    </submittedName>
</protein>
<dbReference type="AlphaFoldDB" id="A0A5C5ZXP6"/>
<dbReference type="Proteomes" id="UP000320176">
    <property type="component" value="Unassembled WGS sequence"/>
</dbReference>
<gene>
    <name evidence="1" type="ORF">Pla52n_63350</name>
</gene>
<dbReference type="EMBL" id="SJPN01000012">
    <property type="protein sequence ID" value="TWT92039.1"/>
    <property type="molecule type" value="Genomic_DNA"/>
</dbReference>
<evidence type="ECO:0000313" key="2">
    <source>
        <dbReference type="Proteomes" id="UP000320176"/>
    </source>
</evidence>